<dbReference type="PANTHER" id="PTHR37816:SF3">
    <property type="entry name" value="MODULATES DNA TOPOLOGY"/>
    <property type="match status" value="1"/>
</dbReference>
<accession>A0ABM9VBP0</accession>
<sequence length="216" mass="25033">MRNDDIVLERYIGLAARCSGGPDEVYAMPQYLDRAEDAAKIIAGAKRIMVVGCSGGGKSTLSHKLSAAFGLRYISMDREIFWLPGWQARPREEQRQKIAAIVAEENWLMDGSNPSSFDMRLPRSHIVLWVRMPRWLCLWGAISRIVKGYGRARPEMAEGCPERIDLDFLRYIWNFERRHTPIFEQNFALYGPDVPVFQLKSRKQFRRLLDLLRIED</sequence>
<dbReference type="InterPro" id="IPR027417">
    <property type="entry name" value="P-loop_NTPase"/>
</dbReference>
<organism evidence="1 2">
    <name type="scientific">Agrobacterium genomosp. 13 str. CFBP 6927</name>
    <dbReference type="NCBI Taxonomy" id="1183428"/>
    <lineage>
        <taxon>Bacteria</taxon>
        <taxon>Pseudomonadati</taxon>
        <taxon>Pseudomonadota</taxon>
        <taxon>Alphaproteobacteria</taxon>
        <taxon>Hyphomicrobiales</taxon>
        <taxon>Rhizobiaceae</taxon>
        <taxon>Rhizobium/Agrobacterium group</taxon>
        <taxon>Agrobacterium</taxon>
        <taxon>Agrobacterium tumefaciens complex</taxon>
    </lineage>
</organism>
<proteinExistence type="predicted"/>
<dbReference type="Proteomes" id="UP000191812">
    <property type="component" value="Unassembled WGS sequence"/>
</dbReference>
<dbReference type="SUPFAM" id="SSF52540">
    <property type="entry name" value="P-loop containing nucleoside triphosphate hydrolases"/>
    <property type="match status" value="1"/>
</dbReference>
<keyword evidence="2" id="KW-1185">Reference proteome</keyword>
<gene>
    <name evidence="1" type="ORF">AGR13a_Cc170202</name>
</gene>
<dbReference type="InterPro" id="IPR052922">
    <property type="entry name" value="Cytidylate_Kinase-2"/>
</dbReference>
<dbReference type="PANTHER" id="PTHR37816">
    <property type="entry name" value="YALI0E33011P"/>
    <property type="match status" value="1"/>
</dbReference>
<comment type="caution">
    <text evidence="1">The sequence shown here is derived from an EMBL/GenBank/DDBJ whole genome shotgun (WGS) entry which is preliminary data.</text>
</comment>
<protein>
    <recommendedName>
        <fullName evidence="3">DNA topology modulation kinase FlaR-like protein</fullName>
    </recommendedName>
</protein>
<reference evidence="1 2" key="1">
    <citation type="submission" date="2016-01" db="EMBL/GenBank/DDBJ databases">
        <authorList>
            <person name="Regsiter A."/>
            <person name="william w."/>
        </authorList>
    </citation>
    <scope>NUCLEOTIDE SEQUENCE [LARGE SCALE GENOMIC DNA]</scope>
    <source>
        <strain evidence="1 2">CFBP 6927</strain>
    </source>
</reference>
<dbReference type="EMBL" id="FBWH01000009">
    <property type="protein sequence ID" value="CUX13171.1"/>
    <property type="molecule type" value="Genomic_DNA"/>
</dbReference>
<evidence type="ECO:0000313" key="1">
    <source>
        <dbReference type="EMBL" id="CUX13171.1"/>
    </source>
</evidence>
<dbReference type="Gene3D" id="3.40.50.300">
    <property type="entry name" value="P-loop containing nucleotide triphosphate hydrolases"/>
    <property type="match status" value="1"/>
</dbReference>
<evidence type="ECO:0000313" key="2">
    <source>
        <dbReference type="Proteomes" id="UP000191812"/>
    </source>
</evidence>
<name>A0ABM9VBP0_9HYPH</name>
<evidence type="ECO:0008006" key="3">
    <source>
        <dbReference type="Google" id="ProtNLM"/>
    </source>
</evidence>